<reference evidence="1 2" key="1">
    <citation type="submission" date="2014-07" db="EMBL/GenBank/DDBJ databases">
        <authorList>
            <person name="McCorrison J."/>
            <person name="Sanka R."/>
            <person name="Torralba M."/>
            <person name="Gillis M."/>
            <person name="Haft D.H."/>
            <person name="Methe B."/>
            <person name="Sutton G."/>
            <person name="Nelson K.E."/>
        </authorList>
    </citation>
    <scope>NUCLEOTIDE SEQUENCE [LARGE SCALE GENOMIC DNA]</scope>
    <source>
        <strain evidence="1 2">DNF00853</strain>
    </source>
</reference>
<dbReference type="Proteomes" id="UP000029556">
    <property type="component" value="Unassembled WGS sequence"/>
</dbReference>
<sequence>MNMKKVLIILVVILTILGGIRYMQYRENRIYENEGQVFIDKIERYRSIHKRLPNNLESLGEKETMSTGPYYEKVDSNTYKLYFCIGFEDYKVYNSKDNKWSNGK</sequence>
<gene>
    <name evidence="1" type="ORF">HMPREF2137_00635</name>
</gene>
<organism evidence="1 2">
    <name type="scientific">Hoylesella buccalis DNF00853</name>
    <dbReference type="NCBI Taxonomy" id="1401074"/>
    <lineage>
        <taxon>Bacteria</taxon>
        <taxon>Pseudomonadati</taxon>
        <taxon>Bacteroidota</taxon>
        <taxon>Bacteroidia</taxon>
        <taxon>Bacteroidales</taxon>
        <taxon>Prevotellaceae</taxon>
        <taxon>Hoylesella</taxon>
    </lineage>
</organism>
<proteinExistence type="predicted"/>
<comment type="caution">
    <text evidence="1">The sequence shown here is derived from an EMBL/GenBank/DDBJ whole genome shotgun (WGS) entry which is preliminary data.</text>
</comment>
<dbReference type="AlphaFoldDB" id="A0A095ZSM1"/>
<evidence type="ECO:0000313" key="1">
    <source>
        <dbReference type="EMBL" id="KGF37366.1"/>
    </source>
</evidence>
<evidence type="ECO:0000313" key="2">
    <source>
        <dbReference type="Proteomes" id="UP000029556"/>
    </source>
</evidence>
<dbReference type="EMBL" id="JRNN01000007">
    <property type="protein sequence ID" value="KGF37366.1"/>
    <property type="molecule type" value="Genomic_DNA"/>
</dbReference>
<name>A0A095ZSM1_9BACT</name>
<accession>A0A095ZSM1</accession>
<protein>
    <submittedName>
        <fullName evidence="1">Uncharacterized protein</fullName>
    </submittedName>
</protein>